<evidence type="ECO:0000313" key="9">
    <source>
        <dbReference type="EMBL" id="ABK46216.1"/>
    </source>
</evidence>
<dbReference type="eggNOG" id="COG2919">
    <property type="taxonomic scope" value="Bacteria"/>
</dbReference>
<protein>
    <submittedName>
        <fullName evidence="9">Cell division protein FtsB</fullName>
    </submittedName>
</protein>
<dbReference type="InterPro" id="IPR007060">
    <property type="entry name" value="FtsL/DivIC"/>
</dbReference>
<keyword evidence="6" id="KW-0131">Cell cycle</keyword>
<keyword evidence="10" id="KW-1185">Reference proteome</keyword>
<dbReference type="OrthoDB" id="5520945at2"/>
<evidence type="ECO:0000256" key="4">
    <source>
        <dbReference type="ARBA" id="ARBA00022989"/>
    </source>
</evidence>
<proteinExistence type="predicted"/>
<evidence type="ECO:0000256" key="2">
    <source>
        <dbReference type="ARBA" id="ARBA00022618"/>
    </source>
</evidence>
<name>A0LE23_MAGMM</name>
<keyword evidence="5 8" id="KW-0472">Membrane</keyword>
<dbReference type="Pfam" id="PF04977">
    <property type="entry name" value="DivIC"/>
    <property type="match status" value="1"/>
</dbReference>
<keyword evidence="1" id="KW-1003">Cell membrane</keyword>
<keyword evidence="3 8" id="KW-0812">Transmembrane</keyword>
<organism evidence="9 10">
    <name type="scientific">Magnetococcus marinus (strain ATCC BAA-1437 / JCM 17883 / MC-1)</name>
    <dbReference type="NCBI Taxonomy" id="156889"/>
    <lineage>
        <taxon>Bacteria</taxon>
        <taxon>Pseudomonadati</taxon>
        <taxon>Pseudomonadota</taxon>
        <taxon>Magnetococcia</taxon>
        <taxon>Magnetococcales</taxon>
        <taxon>Magnetococcaceae</taxon>
        <taxon>Magnetococcus</taxon>
    </lineage>
</organism>
<dbReference type="RefSeq" id="WP_011715268.1">
    <property type="nucleotide sequence ID" value="NC_008576.1"/>
</dbReference>
<dbReference type="HOGENOM" id="CLU_134863_5_0_5"/>
<dbReference type="InterPro" id="IPR023081">
    <property type="entry name" value="Cell_div_FtsB"/>
</dbReference>
<dbReference type="PANTHER" id="PTHR37485:SF1">
    <property type="entry name" value="CELL DIVISION PROTEIN FTSB"/>
    <property type="match status" value="1"/>
</dbReference>
<dbReference type="KEGG" id="mgm:Mmc1_3731"/>
<reference evidence="10" key="1">
    <citation type="journal article" date="2009" name="Appl. Environ. Microbiol.">
        <title>Complete genome sequence of the chemolithoautotrophic marine magnetotactic coccus strain MC-1.</title>
        <authorList>
            <person name="Schubbe S."/>
            <person name="Williams T.J."/>
            <person name="Xie G."/>
            <person name="Kiss H.E."/>
            <person name="Brettin T.S."/>
            <person name="Martinez D."/>
            <person name="Ross C.A."/>
            <person name="Schuler D."/>
            <person name="Cox B.L."/>
            <person name="Nealson K.H."/>
            <person name="Bazylinski D.A."/>
        </authorList>
    </citation>
    <scope>NUCLEOTIDE SEQUENCE [LARGE SCALE GENOMIC DNA]</scope>
    <source>
        <strain evidence="10">ATCC BAA-1437 / JCM 17883 / MC-1</strain>
    </source>
</reference>
<evidence type="ECO:0000256" key="3">
    <source>
        <dbReference type="ARBA" id="ARBA00022692"/>
    </source>
</evidence>
<evidence type="ECO:0000256" key="1">
    <source>
        <dbReference type="ARBA" id="ARBA00022475"/>
    </source>
</evidence>
<feature type="region of interest" description="Disordered" evidence="7">
    <location>
        <begin position="107"/>
        <end position="126"/>
    </location>
</feature>
<dbReference type="PANTHER" id="PTHR37485">
    <property type="entry name" value="CELL DIVISION PROTEIN FTSB"/>
    <property type="match status" value="1"/>
</dbReference>
<keyword evidence="4 8" id="KW-1133">Transmembrane helix</keyword>
<reference evidence="9 10" key="2">
    <citation type="journal article" date="2012" name="Int. J. Syst. Evol. Microbiol.">
        <title>Magnetococcus marinus gen. nov., sp. nov., a marine, magnetotactic bacterium that represents a novel lineage (Magnetococcaceae fam. nov.; Magnetococcales ord. nov.) at the base of the Alphaproteobacteria.</title>
        <authorList>
            <person name="Bazylinski D.A."/>
            <person name="Williams T.J."/>
            <person name="Lefevre C.T."/>
            <person name="Berg R.J."/>
            <person name="Zhang C.L."/>
            <person name="Bowser S.S."/>
            <person name="Dean A.J."/>
            <person name="Beveridge T.J."/>
        </authorList>
    </citation>
    <scope>NUCLEOTIDE SEQUENCE [LARGE SCALE GENOMIC DNA]</scope>
    <source>
        <strain evidence="10">ATCC BAA-1437 / JCM 17883 / MC-1</strain>
    </source>
</reference>
<evidence type="ECO:0000256" key="7">
    <source>
        <dbReference type="SAM" id="MobiDB-lite"/>
    </source>
</evidence>
<dbReference type="STRING" id="156889.Mmc1_3731"/>
<dbReference type="AlphaFoldDB" id="A0LE23"/>
<gene>
    <name evidence="9" type="ordered locus">Mmc1_3731</name>
</gene>
<evidence type="ECO:0000256" key="5">
    <source>
        <dbReference type="ARBA" id="ARBA00023136"/>
    </source>
</evidence>
<keyword evidence="2 9" id="KW-0132">Cell division</keyword>
<feature type="transmembrane region" description="Helical" evidence="8">
    <location>
        <begin position="20"/>
        <end position="39"/>
    </location>
</feature>
<sequence>MSDTPPTKNERYAIDARHVVISLVLLVLVVWSQYVLWFGQQGIVAWRHTSQQLDATKKEIEKVSARIEKRKREIILVKREATILEEVARRNLGLVYPDEIIFVFPDSSKDDKKKSTKDQDAPLQSE</sequence>
<accession>A0LE23</accession>
<dbReference type="GO" id="GO:0043093">
    <property type="term" value="P:FtsZ-dependent cytokinesis"/>
    <property type="evidence" value="ECO:0007669"/>
    <property type="project" value="TreeGrafter"/>
</dbReference>
<dbReference type="EMBL" id="CP000471">
    <property type="protein sequence ID" value="ABK46216.1"/>
    <property type="molecule type" value="Genomic_DNA"/>
</dbReference>
<dbReference type="Proteomes" id="UP000002586">
    <property type="component" value="Chromosome"/>
</dbReference>
<dbReference type="GO" id="GO:0030428">
    <property type="term" value="C:cell septum"/>
    <property type="evidence" value="ECO:0007669"/>
    <property type="project" value="TreeGrafter"/>
</dbReference>
<evidence type="ECO:0000256" key="8">
    <source>
        <dbReference type="SAM" id="Phobius"/>
    </source>
</evidence>
<evidence type="ECO:0000256" key="6">
    <source>
        <dbReference type="ARBA" id="ARBA00023306"/>
    </source>
</evidence>
<evidence type="ECO:0000313" key="10">
    <source>
        <dbReference type="Proteomes" id="UP000002586"/>
    </source>
</evidence>
<feature type="compositionally biased region" description="Basic and acidic residues" evidence="7">
    <location>
        <begin position="107"/>
        <end position="120"/>
    </location>
</feature>